<evidence type="ECO:0000256" key="2">
    <source>
        <dbReference type="ARBA" id="ARBA00006432"/>
    </source>
</evidence>
<dbReference type="SUPFAM" id="SSF56801">
    <property type="entry name" value="Acetyl-CoA synthetase-like"/>
    <property type="match status" value="1"/>
</dbReference>
<comment type="subcellular location">
    <subcellularLocation>
        <location evidence="1">Cytoplasm</location>
        <location evidence="1">Cytosol</location>
    </subcellularLocation>
</comment>
<dbReference type="PANTHER" id="PTHR43859:SF11">
    <property type="entry name" value="4-COUMARATE--COA LIGASE"/>
    <property type="match status" value="1"/>
</dbReference>
<comment type="similarity">
    <text evidence="2">Belongs to the ATP-dependent AMP-binding enzyme family.</text>
</comment>
<dbReference type="Proteomes" id="UP000027138">
    <property type="component" value="Unassembled WGS sequence"/>
</dbReference>
<evidence type="ECO:0000256" key="4">
    <source>
        <dbReference type="ARBA" id="ARBA00022741"/>
    </source>
</evidence>
<name>A0A067L963_JATCU</name>
<keyword evidence="5" id="KW-0067">ATP-binding</keyword>
<keyword evidence="3" id="KW-0436">Ligase</keyword>
<dbReference type="PANTHER" id="PTHR43859">
    <property type="entry name" value="ACYL-ACTIVATING ENZYME"/>
    <property type="match status" value="1"/>
</dbReference>
<evidence type="ECO:0000259" key="6">
    <source>
        <dbReference type="Pfam" id="PF00501"/>
    </source>
</evidence>
<dbReference type="AlphaFoldDB" id="A0A067L963"/>
<sequence length="546" mass="59771">MEGLVQCSANYLPLTPVSFLERAATVYGDKTSIIYGTVRFSWAETYERCLKVASALVQLEISHGDVVAILAPNIPALYELHFSVPMAGAILSALNTSVDATTLAFMLQQLNAKLFFVDYQCLTVALQALDILSSENIKQQPKLILIPEFEKPTPSTPSKHKSSSTLDYIALLQMGNSDFEVIPPKNECDPISVSFTSGSTGNPKGVIYSHRAAYLNSLADIFRCDMRERLIVFLWTLDMFRCNGWCLTWAMAAIGGTNICLRNVSAEVIFEAIILHKVTHLCGPPTILNVIANALPDEKNRSRHKVNVIVAGGLLNTKILLKVEELGFNVIDGYGMTEALGPAIVQPLKLDSASSNGELQNPLMEGVDVKDPNTMKSVPYDGKTLGEVMFKSNILMSGYLKNTEATQEAFNGGWYHTGDVGVRHPNGSIQMKDRAKDIIVVNEGEIISTLEVEAILLSHPKILRVAVIGKSDDGLKEVVLPCAFVKLKDGFDANAQEIIQFCSGQLPNYMVPKSVIFGDLPINFTGKVQKFVLREKVNAINIANCK</sequence>
<evidence type="ECO:0000256" key="1">
    <source>
        <dbReference type="ARBA" id="ARBA00004514"/>
    </source>
</evidence>
<dbReference type="PROSITE" id="PS00455">
    <property type="entry name" value="AMP_BINDING"/>
    <property type="match status" value="1"/>
</dbReference>
<gene>
    <name evidence="8" type="ORF">JCGZ_22365</name>
</gene>
<evidence type="ECO:0000313" key="8">
    <source>
        <dbReference type="EMBL" id="KDP43738.1"/>
    </source>
</evidence>
<keyword evidence="4" id="KW-0547">Nucleotide-binding</keyword>
<accession>A0A067L963</accession>
<organism evidence="8 9">
    <name type="scientific">Jatropha curcas</name>
    <name type="common">Barbados nut</name>
    <dbReference type="NCBI Taxonomy" id="180498"/>
    <lineage>
        <taxon>Eukaryota</taxon>
        <taxon>Viridiplantae</taxon>
        <taxon>Streptophyta</taxon>
        <taxon>Embryophyta</taxon>
        <taxon>Tracheophyta</taxon>
        <taxon>Spermatophyta</taxon>
        <taxon>Magnoliopsida</taxon>
        <taxon>eudicotyledons</taxon>
        <taxon>Gunneridae</taxon>
        <taxon>Pentapetalae</taxon>
        <taxon>rosids</taxon>
        <taxon>fabids</taxon>
        <taxon>Malpighiales</taxon>
        <taxon>Euphorbiaceae</taxon>
        <taxon>Crotonoideae</taxon>
        <taxon>Jatropheae</taxon>
        <taxon>Jatropha</taxon>
    </lineage>
</organism>
<dbReference type="InterPro" id="IPR000873">
    <property type="entry name" value="AMP-dep_synth/lig_dom"/>
</dbReference>
<dbReference type="InterPro" id="IPR045851">
    <property type="entry name" value="AMP-bd_C_sf"/>
</dbReference>
<dbReference type="Gene3D" id="3.30.300.30">
    <property type="match status" value="1"/>
</dbReference>
<evidence type="ECO:0000256" key="5">
    <source>
        <dbReference type="ARBA" id="ARBA00022840"/>
    </source>
</evidence>
<dbReference type="EMBL" id="KK914259">
    <property type="protein sequence ID" value="KDP43738.1"/>
    <property type="molecule type" value="Genomic_DNA"/>
</dbReference>
<evidence type="ECO:0008006" key="10">
    <source>
        <dbReference type="Google" id="ProtNLM"/>
    </source>
</evidence>
<dbReference type="Gene3D" id="3.40.50.12780">
    <property type="entry name" value="N-terminal domain of ligase-like"/>
    <property type="match status" value="1"/>
</dbReference>
<dbReference type="GO" id="GO:0016874">
    <property type="term" value="F:ligase activity"/>
    <property type="evidence" value="ECO:0007669"/>
    <property type="project" value="UniProtKB-KW"/>
</dbReference>
<evidence type="ECO:0000259" key="7">
    <source>
        <dbReference type="Pfam" id="PF13193"/>
    </source>
</evidence>
<reference evidence="8 9" key="1">
    <citation type="journal article" date="2014" name="PLoS ONE">
        <title>Global Analysis of Gene Expression Profiles in Physic Nut (Jatropha curcas L.) Seedlings Exposed to Salt Stress.</title>
        <authorList>
            <person name="Zhang L."/>
            <person name="Zhang C."/>
            <person name="Wu P."/>
            <person name="Chen Y."/>
            <person name="Li M."/>
            <person name="Jiang H."/>
            <person name="Wu G."/>
        </authorList>
    </citation>
    <scope>NUCLEOTIDE SEQUENCE [LARGE SCALE GENOMIC DNA]</scope>
    <source>
        <strain evidence="9">cv. GZQX0401</strain>
        <tissue evidence="8">Young leaves</tissue>
    </source>
</reference>
<dbReference type="InterPro" id="IPR020845">
    <property type="entry name" value="AMP-binding_CS"/>
</dbReference>
<dbReference type="OrthoDB" id="10253115at2759"/>
<dbReference type="Pfam" id="PF00501">
    <property type="entry name" value="AMP-binding"/>
    <property type="match status" value="1"/>
</dbReference>
<dbReference type="InterPro" id="IPR025110">
    <property type="entry name" value="AMP-bd_C"/>
</dbReference>
<proteinExistence type="inferred from homology"/>
<feature type="domain" description="AMP-binding enzyme C-terminal" evidence="7">
    <location>
        <begin position="451"/>
        <end position="527"/>
    </location>
</feature>
<evidence type="ECO:0000256" key="3">
    <source>
        <dbReference type="ARBA" id="ARBA00022598"/>
    </source>
</evidence>
<dbReference type="GO" id="GO:0005829">
    <property type="term" value="C:cytosol"/>
    <property type="evidence" value="ECO:0007669"/>
    <property type="project" value="UniProtKB-SubCell"/>
</dbReference>
<keyword evidence="9" id="KW-1185">Reference proteome</keyword>
<evidence type="ECO:0000313" key="9">
    <source>
        <dbReference type="Proteomes" id="UP000027138"/>
    </source>
</evidence>
<dbReference type="InterPro" id="IPR042099">
    <property type="entry name" value="ANL_N_sf"/>
</dbReference>
<protein>
    <recommendedName>
        <fullName evidence="10">AMP-dependent synthetase/ligase domain-containing protein</fullName>
    </recommendedName>
</protein>
<dbReference type="GO" id="GO:0005524">
    <property type="term" value="F:ATP binding"/>
    <property type="evidence" value="ECO:0007669"/>
    <property type="project" value="UniProtKB-KW"/>
</dbReference>
<dbReference type="Pfam" id="PF13193">
    <property type="entry name" value="AMP-binding_C"/>
    <property type="match status" value="1"/>
</dbReference>
<dbReference type="STRING" id="180498.A0A067L963"/>
<feature type="domain" description="AMP-dependent synthetase/ligase" evidence="6">
    <location>
        <begin position="20"/>
        <end position="400"/>
    </location>
</feature>